<feature type="domain" description="Peptidase M16 C-terminal" evidence="1">
    <location>
        <begin position="77"/>
        <end position="158"/>
    </location>
</feature>
<feature type="non-terminal residue" evidence="2">
    <location>
        <position position="1"/>
    </location>
</feature>
<gene>
    <name evidence="2" type="ORF">OBE_13114</name>
</gene>
<dbReference type="GO" id="GO:0046872">
    <property type="term" value="F:metal ion binding"/>
    <property type="evidence" value="ECO:0007669"/>
    <property type="project" value="InterPro"/>
</dbReference>
<organism evidence="2">
    <name type="scientific">human gut metagenome</name>
    <dbReference type="NCBI Taxonomy" id="408170"/>
    <lineage>
        <taxon>unclassified sequences</taxon>
        <taxon>metagenomes</taxon>
        <taxon>organismal metagenomes</taxon>
    </lineage>
</organism>
<feature type="non-terminal residue" evidence="2">
    <location>
        <position position="241"/>
    </location>
</feature>
<dbReference type="PANTHER" id="PTHR43690:SF34">
    <property type="entry name" value="ZINC PROTEASE PQQL-LIKE"/>
    <property type="match status" value="1"/>
</dbReference>
<dbReference type="InterPro" id="IPR011249">
    <property type="entry name" value="Metalloenz_LuxS/M16"/>
</dbReference>
<dbReference type="PANTHER" id="PTHR43690">
    <property type="entry name" value="NARDILYSIN"/>
    <property type="match status" value="1"/>
</dbReference>
<comment type="caution">
    <text evidence="2">The sequence shown here is derived from an EMBL/GenBank/DDBJ whole genome shotgun (WGS) entry which is preliminary data.</text>
</comment>
<evidence type="ECO:0000259" key="1">
    <source>
        <dbReference type="Pfam" id="PF05193"/>
    </source>
</evidence>
<dbReference type="Gene3D" id="3.30.830.10">
    <property type="entry name" value="Metalloenzyme, LuxS/M16 peptidase-like"/>
    <property type="match status" value="1"/>
</dbReference>
<dbReference type="Pfam" id="PF05193">
    <property type="entry name" value="Peptidase_M16_C"/>
    <property type="match status" value="1"/>
</dbReference>
<reference evidence="2" key="1">
    <citation type="journal article" date="2013" name="Environ. Microbiol.">
        <title>Microbiota from the distal guts of lean and obese adolescents exhibit partial functional redundancy besides clear differences in community structure.</title>
        <authorList>
            <person name="Ferrer M."/>
            <person name="Ruiz A."/>
            <person name="Lanza F."/>
            <person name="Haange S.B."/>
            <person name="Oberbach A."/>
            <person name="Till H."/>
            <person name="Bargiela R."/>
            <person name="Campoy C."/>
            <person name="Segura M.T."/>
            <person name="Richter M."/>
            <person name="von Bergen M."/>
            <person name="Seifert J."/>
            <person name="Suarez A."/>
        </authorList>
    </citation>
    <scope>NUCLEOTIDE SEQUENCE</scope>
</reference>
<evidence type="ECO:0000313" key="2">
    <source>
        <dbReference type="EMBL" id="EKC52392.1"/>
    </source>
</evidence>
<accession>K1RV27</accession>
<dbReference type="EMBL" id="AJWZ01009056">
    <property type="protein sequence ID" value="EKC52392.1"/>
    <property type="molecule type" value="Genomic_DNA"/>
</dbReference>
<dbReference type="SUPFAM" id="SSF63411">
    <property type="entry name" value="LuxS/MPP-like metallohydrolase"/>
    <property type="match status" value="1"/>
</dbReference>
<protein>
    <submittedName>
        <fullName evidence="2">M16 family peptidase</fullName>
    </submittedName>
</protein>
<sequence length="241" mass="27364">KPYATIDTALLILHDWSQFISLEPQEINNERGVIMEELRTRDGAGWRAMVRRNAAVNRGSKYEHRNVIGYLDGLKSFDHKALYDFYKTWYRPEYQAIVIVGDIDVDRIENKIKTLMADIPVSPADAPQKEAYLVPENEEPIVSIFSDPEMTASVMRLFIKRPALPKQYNNLIISQMYDVLNSYTSAMANDRMNEIAMQPDAPFLSAGMDSGNILGVNPTQDLTMVAVQTRDGELLRGYKAI</sequence>
<dbReference type="AlphaFoldDB" id="K1RV27"/>
<name>K1RV27_9ZZZZ</name>
<dbReference type="InterPro" id="IPR050626">
    <property type="entry name" value="Peptidase_M16"/>
</dbReference>
<dbReference type="InterPro" id="IPR007863">
    <property type="entry name" value="Peptidase_M16_C"/>
</dbReference>
<proteinExistence type="predicted"/>